<dbReference type="Proteomes" id="UP000838763">
    <property type="component" value="Unassembled WGS sequence"/>
</dbReference>
<keyword evidence="4" id="KW-0677">Repeat</keyword>
<feature type="transmembrane region" description="Helical" evidence="8">
    <location>
        <begin position="97"/>
        <end position="114"/>
    </location>
</feature>
<feature type="transmembrane region" description="Helical" evidence="8">
    <location>
        <begin position="12"/>
        <end position="34"/>
    </location>
</feature>
<comment type="subcellular location">
    <subcellularLocation>
        <location evidence="1">Endomembrane system</location>
        <topology evidence="1">Multi-pass membrane protein</topology>
    </subcellularLocation>
</comment>
<feature type="transmembrane region" description="Helical" evidence="8">
    <location>
        <begin position="55"/>
        <end position="77"/>
    </location>
</feature>
<keyword evidence="2" id="KW-0813">Transport</keyword>
<feature type="compositionally biased region" description="Acidic residues" evidence="7">
    <location>
        <begin position="242"/>
        <end position="253"/>
    </location>
</feature>
<evidence type="ECO:0000256" key="2">
    <source>
        <dbReference type="ARBA" id="ARBA00022448"/>
    </source>
</evidence>
<feature type="transmembrane region" description="Helical" evidence="8">
    <location>
        <begin position="168"/>
        <end position="187"/>
    </location>
</feature>
<dbReference type="InterPro" id="IPR005282">
    <property type="entry name" value="LC_transporter"/>
</dbReference>
<evidence type="ECO:0000256" key="8">
    <source>
        <dbReference type="SAM" id="Phobius"/>
    </source>
</evidence>
<evidence type="ECO:0000256" key="1">
    <source>
        <dbReference type="ARBA" id="ARBA00004127"/>
    </source>
</evidence>
<comment type="caution">
    <text evidence="9">The sequence shown here is derived from an EMBL/GenBank/DDBJ whole genome shotgun (WGS) entry which is preliminary data.</text>
</comment>
<evidence type="ECO:0008006" key="11">
    <source>
        <dbReference type="Google" id="ProtNLM"/>
    </source>
</evidence>
<keyword evidence="6 8" id="KW-0472">Membrane</keyword>
<name>A0A9P1GUD6_9PEZI</name>
<evidence type="ECO:0000256" key="6">
    <source>
        <dbReference type="ARBA" id="ARBA00023136"/>
    </source>
</evidence>
<evidence type="ECO:0000256" key="3">
    <source>
        <dbReference type="ARBA" id="ARBA00022692"/>
    </source>
</evidence>
<feature type="transmembrane region" description="Helical" evidence="8">
    <location>
        <begin position="134"/>
        <end position="156"/>
    </location>
</feature>
<feature type="region of interest" description="Disordered" evidence="7">
    <location>
        <begin position="231"/>
        <end position="267"/>
    </location>
</feature>
<proteinExistence type="predicted"/>
<keyword evidence="5 8" id="KW-1133">Transmembrane helix</keyword>
<keyword evidence="3 8" id="KW-0812">Transmembrane</keyword>
<organism evidence="9 10">
    <name type="scientific">Parascedosporium putredinis</name>
    <dbReference type="NCBI Taxonomy" id="1442378"/>
    <lineage>
        <taxon>Eukaryota</taxon>
        <taxon>Fungi</taxon>
        <taxon>Dikarya</taxon>
        <taxon>Ascomycota</taxon>
        <taxon>Pezizomycotina</taxon>
        <taxon>Sordariomycetes</taxon>
        <taxon>Hypocreomycetidae</taxon>
        <taxon>Microascales</taxon>
        <taxon>Microascaceae</taxon>
        <taxon>Parascedosporium</taxon>
    </lineage>
</organism>
<reference evidence="9" key="1">
    <citation type="submission" date="2022-11" db="EMBL/GenBank/DDBJ databases">
        <authorList>
            <person name="Scott C."/>
            <person name="Bruce N."/>
        </authorList>
    </citation>
    <scope>NUCLEOTIDE SEQUENCE</scope>
</reference>
<dbReference type="PANTHER" id="PTHR13131:SF5">
    <property type="entry name" value="CYSTINOSIN"/>
    <property type="match status" value="1"/>
</dbReference>
<evidence type="ECO:0000256" key="5">
    <source>
        <dbReference type="ARBA" id="ARBA00022989"/>
    </source>
</evidence>
<dbReference type="GO" id="GO:0000324">
    <property type="term" value="C:fungal-type vacuole"/>
    <property type="evidence" value="ECO:0007669"/>
    <property type="project" value="TreeGrafter"/>
</dbReference>
<dbReference type="GO" id="GO:0012505">
    <property type="term" value="C:endomembrane system"/>
    <property type="evidence" value="ECO:0007669"/>
    <property type="project" value="UniProtKB-SubCell"/>
</dbReference>
<dbReference type="GO" id="GO:0005774">
    <property type="term" value="C:vacuolar membrane"/>
    <property type="evidence" value="ECO:0007669"/>
    <property type="project" value="TreeGrafter"/>
</dbReference>
<keyword evidence="10" id="KW-1185">Reference proteome</keyword>
<evidence type="ECO:0000256" key="4">
    <source>
        <dbReference type="ARBA" id="ARBA00022737"/>
    </source>
</evidence>
<protein>
    <recommendedName>
        <fullName evidence="11">Cystinosin</fullName>
    </recommendedName>
</protein>
<accession>A0A9P1GUD6</accession>
<dbReference type="AlphaFoldDB" id="A0A9P1GUD6"/>
<dbReference type="EMBL" id="CALLCH030000001">
    <property type="protein sequence ID" value="CAI4210212.1"/>
    <property type="molecule type" value="Genomic_DNA"/>
</dbReference>
<sequence length="267" mass="29318">MAPPSTSPPASAFLPVLSGLFGWVYTIAWSLSFYPQPLLNYRRRSTSGTTVDFPFINTLGFLAYFFSTAAFLWSPLIREQYAARHHGLVPTVRGNDVAFAGHALVLSCITVSQYHPTLWGFRPGGARPRPSRPIFGVALGSLLAVVLVSFVVIAAAGPDLDPASDWCALDIVYAASYVKLLITLLAIDSYLQQDWSGITGNPVKFGLGNVSLAYDAIFITQHYFLYPHESQSPPPTTHFDPDADTDPDADVDEPLLRRQDLEDRRAQ</sequence>
<evidence type="ECO:0000256" key="7">
    <source>
        <dbReference type="SAM" id="MobiDB-lite"/>
    </source>
</evidence>
<dbReference type="GO" id="GO:0015184">
    <property type="term" value="F:L-cystine transmembrane transporter activity"/>
    <property type="evidence" value="ECO:0007669"/>
    <property type="project" value="TreeGrafter"/>
</dbReference>
<dbReference type="InterPro" id="IPR006603">
    <property type="entry name" value="PQ-loop_rpt"/>
</dbReference>
<dbReference type="OrthoDB" id="75720at2759"/>
<feature type="compositionally biased region" description="Basic and acidic residues" evidence="7">
    <location>
        <begin position="254"/>
        <end position="267"/>
    </location>
</feature>
<evidence type="ECO:0000313" key="9">
    <source>
        <dbReference type="EMBL" id="CAI4210212.1"/>
    </source>
</evidence>
<evidence type="ECO:0000313" key="10">
    <source>
        <dbReference type="Proteomes" id="UP000838763"/>
    </source>
</evidence>
<dbReference type="Pfam" id="PF04193">
    <property type="entry name" value="PQ-loop"/>
    <property type="match status" value="1"/>
</dbReference>
<gene>
    <name evidence="9" type="ORF">PPNO1_LOCUS19</name>
</gene>
<dbReference type="PANTHER" id="PTHR13131">
    <property type="entry name" value="CYSTINOSIN"/>
    <property type="match status" value="1"/>
</dbReference>